<accession>A0A543NLG2</accession>
<dbReference type="InterPro" id="IPR036291">
    <property type="entry name" value="NAD(P)-bd_dom_sf"/>
</dbReference>
<keyword evidence="3" id="KW-1185">Reference proteome</keyword>
<feature type="domain" description="Phosphogluconate dehydrogenase NAD-binding putative C-terminal" evidence="1">
    <location>
        <begin position="189"/>
        <end position="256"/>
    </location>
</feature>
<protein>
    <submittedName>
        <fullName evidence="2">3-hydroxyisobutyrate dehydrogenase-like beta-hydroxyacid dehydrogenase</fullName>
    </submittedName>
</protein>
<dbReference type="Pfam" id="PF09130">
    <property type="entry name" value="DUF1932"/>
    <property type="match status" value="1"/>
</dbReference>
<comment type="caution">
    <text evidence="2">The sequence shown here is derived from an EMBL/GenBank/DDBJ whole genome shotgun (WGS) entry which is preliminary data.</text>
</comment>
<dbReference type="Proteomes" id="UP000317422">
    <property type="component" value="Unassembled WGS sequence"/>
</dbReference>
<sequence length="285" mass="29740">MTRTIGLLHPGQMGAAVGAQLRAGRSRTLWCPEGRSEASLRRAEDAGLESASLAELVEASEVIISLVPPTYAEATAAAVEEEGFSGIYVEANAIRSARVEAIAAAMTGTVVDACVIGAPPLDHDPAVPTRFFASGPEESLRLVGDIFSGTAVEFRELAPQIGSASGLKTAQAVVQKGSRMLAALGHALAADHGVGQELADSVHGWSHPAADPAQLPPLARRAWRWEPEMHDTARALADAGLPAEAIEAIAETLKAWEVFTDHTAPDLDGVLSALHRPEHAGSHSP</sequence>
<proteinExistence type="predicted"/>
<gene>
    <name evidence="2" type="ORF">FHX37_2663</name>
</gene>
<evidence type="ECO:0000313" key="3">
    <source>
        <dbReference type="Proteomes" id="UP000317422"/>
    </source>
</evidence>
<organism evidence="2 3">
    <name type="scientific">Haloactinospora alba</name>
    <dbReference type="NCBI Taxonomy" id="405555"/>
    <lineage>
        <taxon>Bacteria</taxon>
        <taxon>Bacillati</taxon>
        <taxon>Actinomycetota</taxon>
        <taxon>Actinomycetes</taxon>
        <taxon>Streptosporangiales</taxon>
        <taxon>Nocardiopsidaceae</taxon>
        <taxon>Haloactinospora</taxon>
    </lineage>
</organism>
<evidence type="ECO:0000259" key="1">
    <source>
        <dbReference type="Pfam" id="PF09130"/>
    </source>
</evidence>
<dbReference type="SUPFAM" id="SSF48179">
    <property type="entry name" value="6-phosphogluconate dehydrogenase C-terminal domain-like"/>
    <property type="match status" value="1"/>
</dbReference>
<dbReference type="OrthoDB" id="1271986at2"/>
<dbReference type="SUPFAM" id="SSF51735">
    <property type="entry name" value="NAD(P)-binding Rossmann-fold domains"/>
    <property type="match status" value="1"/>
</dbReference>
<dbReference type="InterPro" id="IPR015814">
    <property type="entry name" value="Pgluconate_DH_NAD-bd_C"/>
</dbReference>
<reference evidence="2 3" key="1">
    <citation type="submission" date="2019-06" db="EMBL/GenBank/DDBJ databases">
        <title>Sequencing the genomes of 1000 actinobacteria strains.</title>
        <authorList>
            <person name="Klenk H.-P."/>
        </authorList>
    </citation>
    <scope>NUCLEOTIDE SEQUENCE [LARGE SCALE GENOMIC DNA]</scope>
    <source>
        <strain evidence="2 3">DSM 45015</strain>
    </source>
</reference>
<dbReference type="InterPro" id="IPR008927">
    <property type="entry name" value="6-PGluconate_DH-like_C_sf"/>
</dbReference>
<name>A0A543NLG2_9ACTN</name>
<dbReference type="AlphaFoldDB" id="A0A543NLG2"/>
<dbReference type="EMBL" id="VFQC01000001">
    <property type="protein sequence ID" value="TQN32685.1"/>
    <property type="molecule type" value="Genomic_DNA"/>
</dbReference>
<dbReference type="Gene3D" id="3.40.50.720">
    <property type="entry name" value="NAD(P)-binding Rossmann-like Domain"/>
    <property type="match status" value="1"/>
</dbReference>
<evidence type="ECO:0000313" key="2">
    <source>
        <dbReference type="EMBL" id="TQN32685.1"/>
    </source>
</evidence>